<sequence>MDHMPVEQQHRIAVAADIEGVRVWERRADSCYASQVRSYQGPIIRCKHVNRSRSICCSASGLTWFDPACMLLLWWDHSLADRTRRQARSLELRGDVLSDTQLAVHVHTSECSCWSVGAKGVHAYWTVTCWFCGRVRRVGVIVIVFGQVNHFSTPLHAPSRGDPPACSGFGLLAG</sequence>
<organism evidence="1">
    <name type="scientific">Haptolina brevifila</name>
    <dbReference type="NCBI Taxonomy" id="156173"/>
    <lineage>
        <taxon>Eukaryota</taxon>
        <taxon>Haptista</taxon>
        <taxon>Haptophyta</taxon>
        <taxon>Prymnesiophyceae</taxon>
        <taxon>Prymnesiales</taxon>
        <taxon>Prymnesiaceae</taxon>
        <taxon>Haptolina</taxon>
    </lineage>
</organism>
<proteinExistence type="predicted"/>
<accession>A0A7S2JNB3</accession>
<evidence type="ECO:0000313" key="1">
    <source>
        <dbReference type="EMBL" id="CAD9552962.1"/>
    </source>
</evidence>
<gene>
    <name evidence="1" type="ORF">CBRE1094_LOCUS46201</name>
</gene>
<dbReference type="EMBL" id="HBGU01084651">
    <property type="protein sequence ID" value="CAD9552962.1"/>
    <property type="molecule type" value="Transcribed_RNA"/>
</dbReference>
<reference evidence="1" key="1">
    <citation type="submission" date="2021-01" db="EMBL/GenBank/DDBJ databases">
        <authorList>
            <person name="Corre E."/>
            <person name="Pelletier E."/>
            <person name="Niang G."/>
            <person name="Scheremetjew M."/>
            <person name="Finn R."/>
            <person name="Kale V."/>
            <person name="Holt S."/>
            <person name="Cochrane G."/>
            <person name="Meng A."/>
            <person name="Brown T."/>
            <person name="Cohen L."/>
        </authorList>
    </citation>
    <scope>NUCLEOTIDE SEQUENCE</scope>
    <source>
        <strain evidence="1">UTEX LB 985</strain>
    </source>
</reference>
<protein>
    <submittedName>
        <fullName evidence="1">Uncharacterized protein</fullName>
    </submittedName>
</protein>
<dbReference type="AlphaFoldDB" id="A0A7S2JNB3"/>
<name>A0A7S2JNB3_9EUKA</name>